<feature type="signal peptide" evidence="1">
    <location>
        <begin position="1"/>
        <end position="21"/>
    </location>
</feature>
<gene>
    <name evidence="3" type="ORF">RHP80_14375</name>
</gene>
<proteinExistence type="predicted"/>
<dbReference type="EMBL" id="CP134206">
    <property type="protein sequence ID" value="WND05355.1"/>
    <property type="molecule type" value="Genomic_DNA"/>
</dbReference>
<evidence type="ECO:0000256" key="1">
    <source>
        <dbReference type="SAM" id="SignalP"/>
    </source>
</evidence>
<dbReference type="PANTHER" id="PTHR34853:SF1">
    <property type="entry name" value="LIPASE 5"/>
    <property type="match status" value="1"/>
</dbReference>
<accession>A0AB38YVR5</accession>
<dbReference type="GO" id="GO:0004806">
    <property type="term" value="F:triacylglycerol lipase activity"/>
    <property type="evidence" value="ECO:0007669"/>
    <property type="project" value="InterPro"/>
</dbReference>
<dbReference type="SUPFAM" id="SSF53474">
    <property type="entry name" value="alpha/beta-Hydrolases"/>
    <property type="match status" value="1"/>
</dbReference>
<sequence length="431" mass="45581">MQKILKKRMLALSCLSVFMLAACNDDDNSSGSVGSSTYVSESAYAKESLSEAASITVMTYKMQSVRNVAVNATAMILFPKTAQPADGYRVVVWEHGTLGVGDSCAPTNNLLGPRFKDPLAKSLLAAGYVIVAPDYEGLGTPGIHPYLHLESEARSAISAVKAAQEHYGSKLNKQWMSIGQSQGGQASLGTAEFANSDANFKGAVAGAPASSLGQIIFSVAPAALAAAEQKELDAGASLAYRAENGSIGAYATLLTYAAFAAVGIKASDPSFNYREIFSDTRSQLIAEMAEGSTGENGLCLDSTDPVNAPQDSLRYRFAQDIVKFLSDNPSKKLLDYPGLNQQKFEASAQIKSFLAASQPGTKKIDKPIMIIQGTADMSVPYPVTLALYNAMKAQGTNVQLLTVPGATHTQAIVDKNADAVNFIQTYMPARP</sequence>
<dbReference type="PROSITE" id="PS51257">
    <property type="entry name" value="PROKAR_LIPOPROTEIN"/>
    <property type="match status" value="1"/>
</dbReference>
<feature type="chain" id="PRO_5044327566" evidence="1">
    <location>
        <begin position="22"/>
        <end position="431"/>
    </location>
</feature>
<dbReference type="GO" id="GO:0016042">
    <property type="term" value="P:lipid catabolic process"/>
    <property type="evidence" value="ECO:0007669"/>
    <property type="project" value="InterPro"/>
</dbReference>
<evidence type="ECO:0000313" key="3">
    <source>
        <dbReference type="EMBL" id="WND05355.1"/>
    </source>
</evidence>
<dbReference type="PANTHER" id="PTHR34853">
    <property type="match status" value="1"/>
</dbReference>
<dbReference type="InterPro" id="IPR005152">
    <property type="entry name" value="Lipase_secreted"/>
</dbReference>
<dbReference type="Gene3D" id="3.40.50.1820">
    <property type="entry name" value="alpha/beta hydrolase"/>
    <property type="match status" value="2"/>
</dbReference>
<dbReference type="AlphaFoldDB" id="A0AB38YVR5"/>
<protein>
    <submittedName>
        <fullName evidence="3">Prolyl oligopeptidase family serine peptidase</fullName>
    </submittedName>
</protein>
<name>A0AB38YVR5_9GAMM</name>
<evidence type="ECO:0000259" key="2">
    <source>
        <dbReference type="Pfam" id="PF00326"/>
    </source>
</evidence>
<keyword evidence="1" id="KW-0732">Signal</keyword>
<dbReference type="Pfam" id="PF00326">
    <property type="entry name" value="Peptidase_S9"/>
    <property type="match status" value="1"/>
</dbReference>
<feature type="domain" description="Peptidase S9 prolyl oligopeptidase catalytic" evidence="2">
    <location>
        <begin position="355"/>
        <end position="426"/>
    </location>
</feature>
<dbReference type="GO" id="GO:0006508">
    <property type="term" value="P:proteolysis"/>
    <property type="evidence" value="ECO:0007669"/>
    <property type="project" value="InterPro"/>
</dbReference>
<dbReference type="InterPro" id="IPR001375">
    <property type="entry name" value="Peptidase_S9_cat"/>
</dbReference>
<dbReference type="GO" id="GO:0008236">
    <property type="term" value="F:serine-type peptidase activity"/>
    <property type="evidence" value="ECO:0007669"/>
    <property type="project" value="InterPro"/>
</dbReference>
<dbReference type="RefSeq" id="WP_048765068.1">
    <property type="nucleotide sequence ID" value="NZ_BKFD01000002.1"/>
</dbReference>
<dbReference type="Proteomes" id="UP001256400">
    <property type="component" value="Chromosome"/>
</dbReference>
<dbReference type="PIRSF" id="PIRSF029171">
    <property type="entry name" value="Esterase_LipA"/>
    <property type="match status" value="1"/>
</dbReference>
<dbReference type="InterPro" id="IPR029058">
    <property type="entry name" value="AB_hydrolase_fold"/>
</dbReference>
<organism evidence="3 4">
    <name type="scientific">Acinetobacter soli</name>
    <dbReference type="NCBI Taxonomy" id="487316"/>
    <lineage>
        <taxon>Bacteria</taxon>
        <taxon>Pseudomonadati</taxon>
        <taxon>Pseudomonadota</taxon>
        <taxon>Gammaproteobacteria</taxon>
        <taxon>Moraxellales</taxon>
        <taxon>Moraxellaceae</taxon>
        <taxon>Acinetobacter</taxon>
    </lineage>
</organism>
<evidence type="ECO:0000313" key="4">
    <source>
        <dbReference type="Proteomes" id="UP001256400"/>
    </source>
</evidence>
<dbReference type="Pfam" id="PF03583">
    <property type="entry name" value="LIP"/>
    <property type="match status" value="1"/>
</dbReference>
<reference evidence="3" key="1">
    <citation type="submission" date="2023-09" db="EMBL/GenBank/DDBJ databases">
        <title>Acinetobacter soli.</title>
        <authorList>
            <person name="Kim B."/>
            <person name="Kim D."/>
            <person name="Park D."/>
        </authorList>
    </citation>
    <scope>NUCLEOTIDE SEQUENCE</scope>
    <source>
        <strain evidence="3">2023.05</strain>
    </source>
</reference>